<organism evidence="2 3">
    <name type="scientific">Hymenobacter nivis</name>
    <dbReference type="NCBI Taxonomy" id="1850093"/>
    <lineage>
        <taxon>Bacteria</taxon>
        <taxon>Pseudomonadati</taxon>
        <taxon>Bacteroidota</taxon>
        <taxon>Cytophagia</taxon>
        <taxon>Cytophagales</taxon>
        <taxon>Hymenobacteraceae</taxon>
        <taxon>Hymenobacter</taxon>
    </lineage>
</organism>
<evidence type="ECO:0000256" key="1">
    <source>
        <dbReference type="SAM" id="MobiDB-lite"/>
    </source>
</evidence>
<accession>A0A2Z3GQC1</accession>
<proteinExistence type="predicted"/>
<protein>
    <recommendedName>
        <fullName evidence="4">Helix-turn-helix domain-containing protein</fullName>
    </recommendedName>
</protein>
<evidence type="ECO:0008006" key="4">
    <source>
        <dbReference type="Google" id="ProtNLM"/>
    </source>
</evidence>
<feature type="region of interest" description="Disordered" evidence="1">
    <location>
        <begin position="1"/>
        <end position="41"/>
    </location>
</feature>
<keyword evidence="3" id="KW-1185">Reference proteome</keyword>
<dbReference type="RefSeq" id="WP_109657664.1">
    <property type="nucleotide sequence ID" value="NZ_CP029145.1"/>
</dbReference>
<name>A0A2Z3GQC1_9BACT</name>
<dbReference type="KEGG" id="hnv:DDQ68_18730"/>
<dbReference type="Proteomes" id="UP000245999">
    <property type="component" value="Chromosome"/>
</dbReference>
<feature type="compositionally biased region" description="Basic residues" evidence="1">
    <location>
        <begin position="29"/>
        <end position="39"/>
    </location>
</feature>
<dbReference type="EMBL" id="CP029145">
    <property type="protein sequence ID" value="AWM34631.1"/>
    <property type="molecule type" value="Genomic_DNA"/>
</dbReference>
<sequence length="130" mass="14207">MAGDCHKRHPQEPQNRTRPGPAGHESRQRGGRRAGRRGHFPTQYYRLKGRYLAGGLAQALEERPRSGQPPKVTPALEARITSLACSDLPAGAARWTLSLLNETLVCLDYGPAVSKETIRQVLKKASSNPG</sequence>
<dbReference type="Pfam" id="PF13565">
    <property type="entry name" value="HTH_32"/>
    <property type="match status" value="1"/>
</dbReference>
<evidence type="ECO:0000313" key="3">
    <source>
        <dbReference type="Proteomes" id="UP000245999"/>
    </source>
</evidence>
<dbReference type="AlphaFoldDB" id="A0A2Z3GQC1"/>
<evidence type="ECO:0000313" key="2">
    <source>
        <dbReference type="EMBL" id="AWM34631.1"/>
    </source>
</evidence>
<gene>
    <name evidence="2" type="ORF">DDQ68_18730</name>
</gene>
<dbReference type="OrthoDB" id="1128828at2"/>
<reference evidence="3" key="1">
    <citation type="submission" date="2018-04" db="EMBL/GenBank/DDBJ databases">
        <title>Complete genome of Antarctic heterotrophic bacterium Hymenobacter nivis.</title>
        <authorList>
            <person name="Terashima M."/>
        </authorList>
    </citation>
    <scope>NUCLEOTIDE SEQUENCE [LARGE SCALE GENOMIC DNA]</scope>
    <source>
        <strain evidence="3">NBRC 111535</strain>
    </source>
</reference>